<keyword evidence="2" id="KW-1185">Reference proteome</keyword>
<organism evidence="1 2">
    <name type="scientific">Lactuca sativa</name>
    <name type="common">Garden lettuce</name>
    <dbReference type="NCBI Taxonomy" id="4236"/>
    <lineage>
        <taxon>Eukaryota</taxon>
        <taxon>Viridiplantae</taxon>
        <taxon>Streptophyta</taxon>
        <taxon>Embryophyta</taxon>
        <taxon>Tracheophyta</taxon>
        <taxon>Spermatophyta</taxon>
        <taxon>Magnoliopsida</taxon>
        <taxon>eudicotyledons</taxon>
        <taxon>Gunneridae</taxon>
        <taxon>Pentapetalae</taxon>
        <taxon>asterids</taxon>
        <taxon>campanulids</taxon>
        <taxon>Asterales</taxon>
        <taxon>Asteraceae</taxon>
        <taxon>Cichorioideae</taxon>
        <taxon>Cichorieae</taxon>
        <taxon>Lactucinae</taxon>
        <taxon>Lactuca</taxon>
    </lineage>
</organism>
<dbReference type="AlphaFoldDB" id="A0A9R1X2A8"/>
<comment type="caution">
    <text evidence="1">The sequence shown here is derived from an EMBL/GenBank/DDBJ whole genome shotgun (WGS) entry which is preliminary data.</text>
</comment>
<evidence type="ECO:0000313" key="2">
    <source>
        <dbReference type="Proteomes" id="UP000235145"/>
    </source>
</evidence>
<name>A0A9R1X2A8_LACSA</name>
<dbReference type="EMBL" id="NBSK02000007">
    <property type="protein sequence ID" value="KAJ0195744.1"/>
    <property type="molecule type" value="Genomic_DNA"/>
</dbReference>
<reference evidence="1 2" key="1">
    <citation type="journal article" date="2017" name="Nat. Commun.">
        <title>Genome assembly with in vitro proximity ligation data and whole-genome triplication in lettuce.</title>
        <authorList>
            <person name="Reyes-Chin-Wo S."/>
            <person name="Wang Z."/>
            <person name="Yang X."/>
            <person name="Kozik A."/>
            <person name="Arikit S."/>
            <person name="Song C."/>
            <person name="Xia L."/>
            <person name="Froenicke L."/>
            <person name="Lavelle D.O."/>
            <person name="Truco M.J."/>
            <person name="Xia R."/>
            <person name="Zhu S."/>
            <person name="Xu C."/>
            <person name="Xu H."/>
            <person name="Xu X."/>
            <person name="Cox K."/>
            <person name="Korf I."/>
            <person name="Meyers B.C."/>
            <person name="Michelmore R.W."/>
        </authorList>
    </citation>
    <scope>NUCLEOTIDE SEQUENCE [LARGE SCALE GENOMIC DNA]</scope>
    <source>
        <strain evidence="2">cv. Salinas</strain>
        <tissue evidence="1">Seedlings</tissue>
    </source>
</reference>
<gene>
    <name evidence="1" type="ORF">LSAT_V11C700381680</name>
</gene>
<sequence>MMQRTHNKAPVLEAFLPIECKATKFYTKKIFAIVQSELYDSVYSCPPNPISIFEGHDVCIVLEQSLGEYGENQSMFFKQFSKVNHNRK</sequence>
<accession>A0A9R1X2A8</accession>
<protein>
    <submittedName>
        <fullName evidence="1">Uncharacterized protein</fullName>
    </submittedName>
</protein>
<proteinExistence type="predicted"/>
<dbReference type="Proteomes" id="UP000235145">
    <property type="component" value="Unassembled WGS sequence"/>
</dbReference>
<evidence type="ECO:0000313" key="1">
    <source>
        <dbReference type="EMBL" id="KAJ0195744.1"/>
    </source>
</evidence>